<evidence type="ECO:0000313" key="3">
    <source>
        <dbReference type="Proteomes" id="UP000287033"/>
    </source>
</evidence>
<dbReference type="EMBL" id="BEZZ01000228">
    <property type="protein sequence ID" value="GCC29009.1"/>
    <property type="molecule type" value="Genomic_DNA"/>
</dbReference>
<accession>A0A401SF34</accession>
<dbReference type="Proteomes" id="UP000287033">
    <property type="component" value="Unassembled WGS sequence"/>
</dbReference>
<reference evidence="2 3" key="1">
    <citation type="journal article" date="2018" name="Nat. Ecol. Evol.">
        <title>Shark genomes provide insights into elasmobranch evolution and the origin of vertebrates.</title>
        <authorList>
            <person name="Hara Y"/>
            <person name="Yamaguchi K"/>
            <person name="Onimaru K"/>
            <person name="Kadota M"/>
            <person name="Koyanagi M"/>
            <person name="Keeley SD"/>
            <person name="Tatsumi K"/>
            <person name="Tanaka K"/>
            <person name="Motone F"/>
            <person name="Kageyama Y"/>
            <person name="Nozu R"/>
            <person name="Adachi N"/>
            <person name="Nishimura O"/>
            <person name="Nakagawa R"/>
            <person name="Tanegashima C"/>
            <person name="Kiyatake I"/>
            <person name="Matsumoto R"/>
            <person name="Murakumo K"/>
            <person name="Nishida K"/>
            <person name="Terakita A"/>
            <person name="Kuratani S"/>
            <person name="Sato K"/>
            <person name="Hyodo S Kuraku.S."/>
        </authorList>
    </citation>
    <scope>NUCLEOTIDE SEQUENCE [LARGE SCALE GENOMIC DNA]</scope>
</reference>
<organism evidence="2 3">
    <name type="scientific">Chiloscyllium punctatum</name>
    <name type="common">Brownbanded bambooshark</name>
    <name type="synonym">Hemiscyllium punctatum</name>
    <dbReference type="NCBI Taxonomy" id="137246"/>
    <lineage>
        <taxon>Eukaryota</taxon>
        <taxon>Metazoa</taxon>
        <taxon>Chordata</taxon>
        <taxon>Craniata</taxon>
        <taxon>Vertebrata</taxon>
        <taxon>Chondrichthyes</taxon>
        <taxon>Elasmobranchii</taxon>
        <taxon>Galeomorphii</taxon>
        <taxon>Galeoidea</taxon>
        <taxon>Orectolobiformes</taxon>
        <taxon>Hemiscylliidae</taxon>
        <taxon>Chiloscyllium</taxon>
    </lineage>
</organism>
<evidence type="ECO:0000256" key="1">
    <source>
        <dbReference type="SAM" id="MobiDB-lite"/>
    </source>
</evidence>
<comment type="caution">
    <text evidence="2">The sequence shown here is derived from an EMBL/GenBank/DDBJ whole genome shotgun (WGS) entry which is preliminary data.</text>
</comment>
<gene>
    <name evidence="2" type="ORF">chiPu_0007445</name>
</gene>
<dbReference type="AlphaFoldDB" id="A0A401SF34"/>
<name>A0A401SF34_CHIPU</name>
<sequence length="131" mass="14610">MWLLKLNGWSKVLRVLQMIDLLTVMLFKVRVSREGFKKSTVPDSTPAQRRQVAAAAAPTGEPPTPPTVGVYWSLLSPPVPTAMSDYTRLNLQRLNIHCSNVTVFPISSRGHCELPRTLWTDQVICIGGRLL</sequence>
<feature type="compositionally biased region" description="Low complexity" evidence="1">
    <location>
        <begin position="47"/>
        <end position="59"/>
    </location>
</feature>
<protein>
    <submittedName>
        <fullName evidence="2">Uncharacterized protein</fullName>
    </submittedName>
</protein>
<evidence type="ECO:0000313" key="2">
    <source>
        <dbReference type="EMBL" id="GCC29009.1"/>
    </source>
</evidence>
<keyword evidence="3" id="KW-1185">Reference proteome</keyword>
<feature type="region of interest" description="Disordered" evidence="1">
    <location>
        <begin position="38"/>
        <end position="65"/>
    </location>
</feature>
<proteinExistence type="predicted"/>